<comment type="caution">
    <text evidence="9">The sequence shown here is derived from an EMBL/GenBank/DDBJ whole genome shotgun (WGS) entry which is preliminary data.</text>
</comment>
<dbReference type="RefSeq" id="WP_229310545.1">
    <property type="nucleotide sequence ID" value="NZ_QLMC01000001.1"/>
</dbReference>
<organism evidence="9 10">
    <name type="scientific">Larkinella arboricola</name>
    <dbReference type="NCBI Taxonomy" id="643671"/>
    <lineage>
        <taxon>Bacteria</taxon>
        <taxon>Pseudomonadati</taxon>
        <taxon>Bacteroidota</taxon>
        <taxon>Cytophagia</taxon>
        <taxon>Cytophagales</taxon>
        <taxon>Spirosomataceae</taxon>
        <taxon>Larkinella</taxon>
    </lineage>
</organism>
<accession>A0A327X787</accession>
<feature type="transmembrane region" description="Helical" evidence="6">
    <location>
        <begin position="840"/>
        <end position="860"/>
    </location>
</feature>
<dbReference type="EMBL" id="QLMC01000001">
    <property type="protein sequence ID" value="RAK02857.1"/>
    <property type="molecule type" value="Genomic_DNA"/>
</dbReference>
<evidence type="ECO:0000256" key="3">
    <source>
        <dbReference type="ARBA" id="ARBA00022692"/>
    </source>
</evidence>
<dbReference type="PANTHER" id="PTHR30572">
    <property type="entry name" value="MEMBRANE COMPONENT OF TRANSPORTER-RELATED"/>
    <property type="match status" value="1"/>
</dbReference>
<dbReference type="NCBIfam" id="NF038404">
    <property type="entry name" value="perm_prefix_2"/>
    <property type="match status" value="1"/>
</dbReference>
<feature type="domain" description="MacB-like periplasmic core" evidence="8">
    <location>
        <begin position="124"/>
        <end position="338"/>
    </location>
</feature>
<dbReference type="PANTHER" id="PTHR30572:SF18">
    <property type="entry name" value="ABC-TYPE MACROLIDE FAMILY EXPORT SYSTEM PERMEASE COMPONENT 2"/>
    <property type="match status" value="1"/>
</dbReference>
<dbReference type="InterPro" id="IPR050250">
    <property type="entry name" value="Macrolide_Exporter_MacB"/>
</dbReference>
<proteinExistence type="predicted"/>
<feature type="transmembrane region" description="Helical" evidence="6">
    <location>
        <begin position="872"/>
        <end position="894"/>
    </location>
</feature>
<feature type="transmembrane region" description="Helical" evidence="6">
    <location>
        <begin position="391"/>
        <end position="414"/>
    </location>
</feature>
<evidence type="ECO:0000256" key="5">
    <source>
        <dbReference type="ARBA" id="ARBA00023136"/>
    </source>
</evidence>
<gene>
    <name evidence="9" type="ORF">LX87_00978</name>
</gene>
<feature type="transmembrane region" description="Helical" evidence="6">
    <location>
        <begin position="788"/>
        <end position="809"/>
    </location>
</feature>
<protein>
    <submittedName>
        <fullName evidence="9">FtsX-like permease family protein</fullName>
    </submittedName>
</protein>
<evidence type="ECO:0000256" key="2">
    <source>
        <dbReference type="ARBA" id="ARBA00022475"/>
    </source>
</evidence>
<dbReference type="InterPro" id="IPR003838">
    <property type="entry name" value="ABC3_permease_C"/>
</dbReference>
<name>A0A327X787_LARAB</name>
<keyword evidence="2" id="KW-1003">Cell membrane</keyword>
<keyword evidence="4 6" id="KW-1133">Transmembrane helix</keyword>
<feature type="transmembrane region" description="Helical" evidence="6">
    <location>
        <begin position="529"/>
        <end position="554"/>
    </location>
</feature>
<dbReference type="InterPro" id="IPR047699">
    <property type="entry name" value="Permease_put_prefix"/>
</dbReference>
<sequence length="908" mass="100280">MKKPHQNPPTPPAWADRLLGALCPPYLLEELLGDLHEQFADQAAEFGTAKARRLYGLEVIKFCRPYFLKRQAASLTQSATRKPVYPANDYSQPFFLHPDMLRNYFKIAFRSLWKSRGYAAINVVGLSVAFCICVFLFLTAYLQLTYDSFHQDGDRIFQTYFFSNDPEKAVRSGGMPLPFTPALKADYPEVEAAARILTGRKSLVEVNGKYFDKLVVHTDPDFLTIFSFPLLKGSRELALRNLSSIVISENMARTVFGSTDVVGKAVRVGSGSDRKQYVVTGILSDAPNNSSIQYDALIRIENTPNYQSDKDNWSAGSHPVFIKLSPRVDQATLESRLKPFAQKYFPGTLAELKKKGAQPDPAGDLFAVRLQKLSNVHFDREIDGGKGTPIAIVYILLGIGLFILLIACINFINLSIARSFTRAREVGVRKSLGALKNQLFVQIWGESTVICLIGFGAGVLLAYLLLPQFNATFDARLKLSSMLQPGFIGLIVGVFVLVTLIAGGYPAWQMAKFNTVEVLKGKLSLKRPGVLRNSLIVTQFSMACLLACCTIIAAQQVDFLRSRPLGFDKEQVISIPVGNQVDGRQVLGRLRSQLATDPSVVAVTGTSVNIGRGQDRVSSRSVLGFTYKGKNIATDWLLVDYDYLKTLGMNVVAGRDFDRAYSMDSVNRVIVTESMAKMLGETNPVGQLLGDDTDSSGTKSQIIGVVPDFYLYSLADKSRPITMHISHSEPIHYIFVRVAPQTLAGSMEKLKAVWQQIAPQSEFIASFLDENVDAWYQNEERMAQICSLASGIAVLLSCLGLFAVALMMIKQRTKEIGIRKVMGASIGNIILVLSRDFVKLVVLALLIALPIAWFLMNTWLDNYLQRIEISLWVFLGVGLAAILIALATVSIHTIKAALVNPVTSLRSE</sequence>
<dbReference type="GO" id="GO:0022857">
    <property type="term" value="F:transmembrane transporter activity"/>
    <property type="evidence" value="ECO:0007669"/>
    <property type="project" value="TreeGrafter"/>
</dbReference>
<keyword evidence="3 6" id="KW-0812">Transmembrane</keyword>
<comment type="subcellular location">
    <subcellularLocation>
        <location evidence="1">Cell membrane</location>
        <topology evidence="1">Multi-pass membrane protein</topology>
    </subcellularLocation>
</comment>
<feature type="transmembrane region" description="Helical" evidence="6">
    <location>
        <begin position="486"/>
        <end position="508"/>
    </location>
</feature>
<evidence type="ECO:0000313" key="10">
    <source>
        <dbReference type="Proteomes" id="UP000248790"/>
    </source>
</evidence>
<evidence type="ECO:0000313" key="9">
    <source>
        <dbReference type="EMBL" id="RAK02857.1"/>
    </source>
</evidence>
<reference evidence="9 10" key="1">
    <citation type="submission" date="2018-06" db="EMBL/GenBank/DDBJ databases">
        <title>Genomic Encyclopedia of Archaeal and Bacterial Type Strains, Phase II (KMG-II): from individual species to whole genera.</title>
        <authorList>
            <person name="Goeker M."/>
        </authorList>
    </citation>
    <scope>NUCLEOTIDE SEQUENCE [LARGE SCALE GENOMIC DNA]</scope>
    <source>
        <strain evidence="9 10">DSM 21851</strain>
    </source>
</reference>
<dbReference type="InterPro" id="IPR025857">
    <property type="entry name" value="MacB_PCD"/>
</dbReference>
<evidence type="ECO:0000256" key="6">
    <source>
        <dbReference type="SAM" id="Phobius"/>
    </source>
</evidence>
<dbReference type="Pfam" id="PF02687">
    <property type="entry name" value="FtsX"/>
    <property type="match status" value="2"/>
</dbReference>
<dbReference type="AlphaFoldDB" id="A0A327X787"/>
<feature type="transmembrane region" description="Helical" evidence="6">
    <location>
        <begin position="119"/>
        <end position="142"/>
    </location>
</feature>
<keyword evidence="10" id="KW-1185">Reference proteome</keyword>
<dbReference type="GO" id="GO:0005886">
    <property type="term" value="C:plasma membrane"/>
    <property type="evidence" value="ECO:0007669"/>
    <property type="project" value="UniProtKB-SubCell"/>
</dbReference>
<evidence type="ECO:0000259" key="8">
    <source>
        <dbReference type="Pfam" id="PF12704"/>
    </source>
</evidence>
<feature type="transmembrane region" description="Helical" evidence="6">
    <location>
        <begin position="439"/>
        <end position="466"/>
    </location>
</feature>
<keyword evidence="5 6" id="KW-0472">Membrane</keyword>
<feature type="domain" description="ABC3 transporter permease C-terminal" evidence="7">
    <location>
        <begin position="788"/>
        <end position="896"/>
    </location>
</feature>
<evidence type="ECO:0000256" key="1">
    <source>
        <dbReference type="ARBA" id="ARBA00004651"/>
    </source>
</evidence>
<feature type="domain" description="ABC3 transporter permease C-terminal" evidence="7">
    <location>
        <begin position="399"/>
        <end position="514"/>
    </location>
</feature>
<dbReference type="Pfam" id="PF12704">
    <property type="entry name" value="MacB_PCD"/>
    <property type="match status" value="1"/>
</dbReference>
<dbReference type="Proteomes" id="UP000248790">
    <property type="component" value="Unassembled WGS sequence"/>
</dbReference>
<evidence type="ECO:0000259" key="7">
    <source>
        <dbReference type="Pfam" id="PF02687"/>
    </source>
</evidence>
<evidence type="ECO:0000256" key="4">
    <source>
        <dbReference type="ARBA" id="ARBA00022989"/>
    </source>
</evidence>